<evidence type="ECO:0000313" key="2">
    <source>
        <dbReference type="EMBL" id="KAK5694750.1"/>
    </source>
</evidence>
<feature type="transmembrane region" description="Helical" evidence="1">
    <location>
        <begin position="26"/>
        <end position="50"/>
    </location>
</feature>
<keyword evidence="1" id="KW-0472">Membrane</keyword>
<dbReference type="AlphaFoldDB" id="A0AAN7VPF6"/>
<keyword evidence="1" id="KW-0812">Transmembrane</keyword>
<organism evidence="2 3">
    <name type="scientific">Elasticomyces elasticus</name>
    <dbReference type="NCBI Taxonomy" id="574655"/>
    <lineage>
        <taxon>Eukaryota</taxon>
        <taxon>Fungi</taxon>
        <taxon>Dikarya</taxon>
        <taxon>Ascomycota</taxon>
        <taxon>Pezizomycotina</taxon>
        <taxon>Dothideomycetes</taxon>
        <taxon>Dothideomycetidae</taxon>
        <taxon>Mycosphaerellales</taxon>
        <taxon>Teratosphaeriaceae</taxon>
        <taxon>Elasticomyces</taxon>
    </lineage>
</organism>
<feature type="transmembrane region" description="Helical" evidence="1">
    <location>
        <begin position="112"/>
        <end position="137"/>
    </location>
</feature>
<proteinExistence type="predicted"/>
<evidence type="ECO:0000256" key="1">
    <source>
        <dbReference type="SAM" id="Phobius"/>
    </source>
</evidence>
<protein>
    <submittedName>
        <fullName evidence="2">Uncharacterized protein</fullName>
    </submittedName>
</protein>
<name>A0AAN7VPF6_9PEZI</name>
<gene>
    <name evidence="2" type="ORF">LTR97_009340</name>
</gene>
<evidence type="ECO:0000313" key="3">
    <source>
        <dbReference type="Proteomes" id="UP001310594"/>
    </source>
</evidence>
<accession>A0AAN7VPF6</accession>
<dbReference type="Proteomes" id="UP001310594">
    <property type="component" value="Unassembled WGS sequence"/>
</dbReference>
<comment type="caution">
    <text evidence="2">The sequence shown here is derived from an EMBL/GenBank/DDBJ whole genome shotgun (WGS) entry which is preliminary data.</text>
</comment>
<reference evidence="2" key="1">
    <citation type="submission" date="2023-08" db="EMBL/GenBank/DDBJ databases">
        <title>Black Yeasts Isolated from many extreme environments.</title>
        <authorList>
            <person name="Coleine C."/>
            <person name="Stajich J.E."/>
            <person name="Selbmann L."/>
        </authorList>
    </citation>
    <scope>NUCLEOTIDE SEQUENCE</scope>
    <source>
        <strain evidence="2">CCFEE 5810</strain>
    </source>
</reference>
<sequence length="163" mass="17492">MNALITSAGLTIRALARGATFIPAAFISAVPYILILSAWVALAAALIKIAPINRLIRTFFDKRNDVSPMDIMAWGPTSYVGATLQGIWLGITDEEPGLMLDETTQMSWLVKIMTSFMMTAITLGLALGLVGLLIGCLMARSGKCMFDAEGRSIEKKGLPGKKV</sequence>
<dbReference type="EMBL" id="JAVRQU010000015">
    <property type="protein sequence ID" value="KAK5694750.1"/>
    <property type="molecule type" value="Genomic_DNA"/>
</dbReference>
<keyword evidence="1" id="KW-1133">Transmembrane helix</keyword>